<keyword evidence="2" id="KW-0695">RNA-directed DNA polymerase</keyword>
<dbReference type="EMBL" id="PSQE01000002">
    <property type="protein sequence ID" value="RHN73277.1"/>
    <property type="molecule type" value="Genomic_DNA"/>
</dbReference>
<dbReference type="Gramene" id="rna9075">
    <property type="protein sequence ID" value="RHN73277.1"/>
    <property type="gene ID" value="gene9075"/>
</dbReference>
<dbReference type="PANTHER" id="PTHR33116">
    <property type="entry name" value="REVERSE TRANSCRIPTASE ZINC-BINDING DOMAIN-CONTAINING PROTEIN-RELATED-RELATED"/>
    <property type="match status" value="1"/>
</dbReference>
<dbReference type="PANTHER" id="PTHR33116:SF78">
    <property type="entry name" value="OS12G0587133 PROTEIN"/>
    <property type="match status" value="1"/>
</dbReference>
<dbReference type="InterPro" id="IPR000477">
    <property type="entry name" value="RT_dom"/>
</dbReference>
<evidence type="ECO:0000259" key="1">
    <source>
        <dbReference type="PROSITE" id="PS50878"/>
    </source>
</evidence>
<gene>
    <name evidence="2" type="ORF">MtrunA17_Chr2g0296731</name>
</gene>
<keyword evidence="2" id="KW-0808">Transferase</keyword>
<evidence type="ECO:0000313" key="3">
    <source>
        <dbReference type="Proteomes" id="UP000265566"/>
    </source>
</evidence>
<keyword evidence="2" id="KW-0548">Nucleotidyltransferase</keyword>
<proteinExistence type="predicted"/>
<protein>
    <submittedName>
        <fullName evidence="2">Putative reverse transcriptase domain-containing protein</fullName>
    </submittedName>
</protein>
<dbReference type="Pfam" id="PF13966">
    <property type="entry name" value="zf-RVT"/>
    <property type="match status" value="1"/>
</dbReference>
<reference evidence="3" key="1">
    <citation type="journal article" date="2018" name="Nat. Plants">
        <title>Whole-genome landscape of Medicago truncatula symbiotic genes.</title>
        <authorList>
            <person name="Pecrix Y."/>
            <person name="Staton S.E."/>
            <person name="Sallet E."/>
            <person name="Lelandais-Briere C."/>
            <person name="Moreau S."/>
            <person name="Carrere S."/>
            <person name="Blein T."/>
            <person name="Jardinaud M.F."/>
            <person name="Latrasse D."/>
            <person name="Zouine M."/>
            <person name="Zahm M."/>
            <person name="Kreplak J."/>
            <person name="Mayjonade B."/>
            <person name="Satge C."/>
            <person name="Perez M."/>
            <person name="Cauet S."/>
            <person name="Marande W."/>
            <person name="Chantry-Darmon C."/>
            <person name="Lopez-Roques C."/>
            <person name="Bouchez O."/>
            <person name="Berard A."/>
            <person name="Debelle F."/>
            <person name="Munos S."/>
            <person name="Bendahmane A."/>
            <person name="Berges H."/>
            <person name="Niebel A."/>
            <person name="Buitink J."/>
            <person name="Frugier F."/>
            <person name="Benhamed M."/>
            <person name="Crespi M."/>
            <person name="Gouzy J."/>
            <person name="Gamas P."/>
        </authorList>
    </citation>
    <scope>NUCLEOTIDE SEQUENCE [LARGE SCALE GENOMIC DNA]</scope>
    <source>
        <strain evidence="3">cv. Jemalong A17</strain>
    </source>
</reference>
<dbReference type="PROSITE" id="PS50878">
    <property type="entry name" value="RT_POL"/>
    <property type="match status" value="1"/>
</dbReference>
<sequence length="510" mass="58359">MRSLVATQLLNGYSIRDVNPVVVSHLQFVDDTLLGGTKSWANVCAMRAVLVIFEAMSGLKVNFHKSSLVGVNIAPSWLSEVASVLNCKMGKVPFLYLGLSIGGNPRRLCCWDPIVNRVKARLSGWNSRFLSFGGCLVVLKAVLTSRPVYALSFFKAPSAWSSVCLQKEFGGLWVRQLKEFNIALLGKWCWRLSVDRGGFWYRVLVARYGEVCGRLEVGGRSCSSWWREVGRIRDGDGDVRGGWFHYCVTRKVEDGNDTLFWFDTWLGSVPLCWQYLFSLGVKEGGEAWQWRRRLWVWEEEMLEEYQWLWIPDPKQGYSVRGAYYVLNSTDLSPVDLAAKMIWHRQVLLKVSIFAWRLLHDCLPTKSNLIYRGVISPDAGLCVSGYGALESAQHLFLSCSSFASLWLMVRDWIGFVGVDTNDLFDHFVQFVHTTVGSKATKYFLQLIWLLCVWVLWTERNNRCFNNHVTPLPRLLDKVKYLSLGWLKVRKVSFMFDTNSWWSSPLQCLGIG</sequence>
<organism evidence="2 3">
    <name type="scientific">Medicago truncatula</name>
    <name type="common">Barrel medic</name>
    <name type="synonym">Medicago tribuloides</name>
    <dbReference type="NCBI Taxonomy" id="3880"/>
    <lineage>
        <taxon>Eukaryota</taxon>
        <taxon>Viridiplantae</taxon>
        <taxon>Streptophyta</taxon>
        <taxon>Embryophyta</taxon>
        <taxon>Tracheophyta</taxon>
        <taxon>Spermatophyta</taxon>
        <taxon>Magnoliopsida</taxon>
        <taxon>eudicotyledons</taxon>
        <taxon>Gunneridae</taxon>
        <taxon>Pentapetalae</taxon>
        <taxon>rosids</taxon>
        <taxon>fabids</taxon>
        <taxon>Fabales</taxon>
        <taxon>Fabaceae</taxon>
        <taxon>Papilionoideae</taxon>
        <taxon>50 kb inversion clade</taxon>
        <taxon>NPAAA clade</taxon>
        <taxon>Hologalegina</taxon>
        <taxon>IRL clade</taxon>
        <taxon>Trifolieae</taxon>
        <taxon>Medicago</taxon>
    </lineage>
</organism>
<dbReference type="InterPro" id="IPR026960">
    <property type="entry name" value="RVT-Znf"/>
</dbReference>
<dbReference type="GO" id="GO:0003964">
    <property type="term" value="F:RNA-directed DNA polymerase activity"/>
    <property type="evidence" value="ECO:0007669"/>
    <property type="project" value="UniProtKB-KW"/>
</dbReference>
<name>A0A396JDP4_MEDTR</name>
<comment type="caution">
    <text evidence="2">The sequence shown here is derived from an EMBL/GenBank/DDBJ whole genome shotgun (WGS) entry which is preliminary data.</text>
</comment>
<dbReference type="AlphaFoldDB" id="A0A396JDP4"/>
<dbReference type="Proteomes" id="UP000265566">
    <property type="component" value="Chromosome 2"/>
</dbReference>
<feature type="domain" description="Reverse transcriptase" evidence="1">
    <location>
        <begin position="1"/>
        <end position="101"/>
    </location>
</feature>
<evidence type="ECO:0000313" key="2">
    <source>
        <dbReference type="EMBL" id="RHN73277.1"/>
    </source>
</evidence>
<accession>A0A396JDP4</accession>